<gene>
    <name evidence="1" type="ORF">ORV05_01545</name>
</gene>
<dbReference type="Proteomes" id="UP001163203">
    <property type="component" value="Chromosome"/>
</dbReference>
<evidence type="ECO:0000313" key="2">
    <source>
        <dbReference type="Proteomes" id="UP001163203"/>
    </source>
</evidence>
<keyword evidence="2" id="KW-1185">Reference proteome</keyword>
<reference evidence="1" key="1">
    <citation type="submission" date="2022-11" db="EMBL/GenBank/DDBJ databases">
        <authorList>
            <person name="Mo P."/>
        </authorList>
    </citation>
    <scope>NUCLEOTIDE SEQUENCE</scope>
    <source>
        <strain evidence="1">HUAS 11-8</strain>
    </source>
</reference>
<organism evidence="1 2">
    <name type="scientific">Amycolatopsis cynarae</name>
    <dbReference type="NCBI Taxonomy" id="2995223"/>
    <lineage>
        <taxon>Bacteria</taxon>
        <taxon>Bacillati</taxon>
        <taxon>Actinomycetota</taxon>
        <taxon>Actinomycetes</taxon>
        <taxon>Pseudonocardiales</taxon>
        <taxon>Pseudonocardiaceae</taxon>
        <taxon>Amycolatopsis</taxon>
    </lineage>
</organism>
<accession>A0ABY7B3L8</accession>
<dbReference type="EMBL" id="CP113836">
    <property type="protein sequence ID" value="WAL66530.1"/>
    <property type="molecule type" value="Genomic_DNA"/>
</dbReference>
<sequence>MRVGVSIRAVVSGRDGVSIRVVVSGRDDWALVPSERDAGGVGASPPEVREPDGVLGCAGRESGAVLISGACCGVPAALAGACGAGSGRGED</sequence>
<evidence type="ECO:0000313" key="1">
    <source>
        <dbReference type="EMBL" id="WAL66530.1"/>
    </source>
</evidence>
<protein>
    <submittedName>
        <fullName evidence="1">Uncharacterized protein</fullName>
    </submittedName>
</protein>
<proteinExistence type="predicted"/>
<dbReference type="RefSeq" id="WP_268756663.1">
    <property type="nucleotide sequence ID" value="NZ_CP113836.1"/>
</dbReference>
<name>A0ABY7B3L8_9PSEU</name>